<gene>
    <name evidence="1" type="primary">AVEN_209631_1</name>
    <name evidence="1" type="ORF">TNCT_594181</name>
</gene>
<accession>A0A8X6HW93</accession>
<evidence type="ECO:0000313" key="2">
    <source>
        <dbReference type="Proteomes" id="UP000887116"/>
    </source>
</evidence>
<proteinExistence type="predicted"/>
<evidence type="ECO:0000313" key="1">
    <source>
        <dbReference type="EMBL" id="GFQ93939.1"/>
    </source>
</evidence>
<dbReference type="Proteomes" id="UP000887116">
    <property type="component" value="Unassembled WGS sequence"/>
</dbReference>
<sequence>MHDKIETQIRNLESPSVDTKTYANLLTPIIIKLLPSDLALDFTRKTIDENWSLQALLDFLRKELLKENPPDFLTRGLSVKNLKKCDAWWNGPHWLHQTEENWPKSEVEGVEEKNLELRRKSEKTIQNQCILEPNDHVLDLKKYSSLNKVLRVTAWILRFLTNSRRNNIKDSYLHANEIEQAELY</sequence>
<dbReference type="OrthoDB" id="6431579at2759"/>
<protein>
    <submittedName>
        <fullName evidence="1">DUF1758 domain-containing protein</fullName>
    </submittedName>
</protein>
<keyword evidence="2" id="KW-1185">Reference proteome</keyword>
<dbReference type="EMBL" id="BMAO01004332">
    <property type="protein sequence ID" value="GFQ93939.1"/>
    <property type="molecule type" value="Genomic_DNA"/>
</dbReference>
<dbReference type="PANTHER" id="PTHR22955">
    <property type="entry name" value="RETROTRANSPOSON"/>
    <property type="match status" value="1"/>
</dbReference>
<name>A0A8X6HW93_TRICU</name>
<reference evidence="1" key="1">
    <citation type="submission" date="2020-07" db="EMBL/GenBank/DDBJ databases">
        <title>Multicomponent nature underlies the extraordinary mechanical properties of spider dragline silk.</title>
        <authorList>
            <person name="Kono N."/>
            <person name="Nakamura H."/>
            <person name="Mori M."/>
            <person name="Yoshida Y."/>
            <person name="Ohtoshi R."/>
            <person name="Malay A.D."/>
            <person name="Moran D.A.P."/>
            <person name="Tomita M."/>
            <person name="Numata K."/>
            <person name="Arakawa K."/>
        </authorList>
    </citation>
    <scope>NUCLEOTIDE SEQUENCE</scope>
</reference>
<organism evidence="1 2">
    <name type="scientific">Trichonephila clavata</name>
    <name type="common">Joro spider</name>
    <name type="synonym">Nephila clavata</name>
    <dbReference type="NCBI Taxonomy" id="2740835"/>
    <lineage>
        <taxon>Eukaryota</taxon>
        <taxon>Metazoa</taxon>
        <taxon>Ecdysozoa</taxon>
        <taxon>Arthropoda</taxon>
        <taxon>Chelicerata</taxon>
        <taxon>Arachnida</taxon>
        <taxon>Araneae</taxon>
        <taxon>Araneomorphae</taxon>
        <taxon>Entelegynae</taxon>
        <taxon>Araneoidea</taxon>
        <taxon>Nephilidae</taxon>
        <taxon>Trichonephila</taxon>
    </lineage>
</organism>
<dbReference type="AlphaFoldDB" id="A0A8X6HW93"/>
<dbReference type="PANTHER" id="PTHR22955:SF65">
    <property type="entry name" value="INTEGRASE CATALYTIC DOMAIN-CONTAINING PROTEIN"/>
    <property type="match status" value="1"/>
</dbReference>
<comment type="caution">
    <text evidence="1">The sequence shown here is derived from an EMBL/GenBank/DDBJ whole genome shotgun (WGS) entry which is preliminary data.</text>
</comment>